<feature type="coiled-coil region" evidence="8">
    <location>
        <begin position="44"/>
        <end position="71"/>
    </location>
</feature>
<feature type="domain" description="Ribosomal protein L9" evidence="9">
    <location>
        <begin position="13"/>
        <end position="40"/>
    </location>
</feature>
<dbReference type="Gene3D" id="3.10.430.100">
    <property type="entry name" value="Ribosomal protein L9, C-terminal domain"/>
    <property type="match status" value="1"/>
</dbReference>
<dbReference type="InterPro" id="IPR000244">
    <property type="entry name" value="Ribosomal_bL9"/>
</dbReference>
<dbReference type="PROSITE" id="PS00651">
    <property type="entry name" value="RIBOSOMAL_L9"/>
    <property type="match status" value="1"/>
</dbReference>
<dbReference type="eggNOG" id="COG0359">
    <property type="taxonomic scope" value="Bacteria"/>
</dbReference>
<evidence type="ECO:0000256" key="8">
    <source>
        <dbReference type="SAM" id="Coils"/>
    </source>
</evidence>
<dbReference type="InterPro" id="IPR009027">
    <property type="entry name" value="Ribosomal_bL9/RNase_H1_N"/>
</dbReference>
<evidence type="ECO:0000256" key="6">
    <source>
        <dbReference type="ARBA" id="ARBA00035292"/>
    </source>
</evidence>
<keyword evidence="2 7" id="KW-0699">rRNA-binding</keyword>
<sequence>MEIILKTDIAGLGYKNDIISVKPGYGRNYLIPQGYAVLASESNKKILAENLKQAAHKAEKIKADAEAIAAQIGDTVVTIATKVGESGKIFGRITNTQISDALAEKGVIVDRKKISVGDIKFVGDYTAIIDLHKEVKKELSVKVVAETTEA</sequence>
<dbReference type="GO" id="GO:0003735">
    <property type="term" value="F:structural constituent of ribosome"/>
    <property type="evidence" value="ECO:0007669"/>
    <property type="project" value="InterPro"/>
</dbReference>
<dbReference type="SUPFAM" id="SSF55653">
    <property type="entry name" value="Ribosomal protein L9 C-domain"/>
    <property type="match status" value="1"/>
</dbReference>
<organism evidence="10 11">
    <name type="scientific">Leadbetterella byssophila (strain DSM 17132 / JCM 16389 / KACC 11308 / NBRC 106382 / 4M15)</name>
    <dbReference type="NCBI Taxonomy" id="649349"/>
    <lineage>
        <taxon>Bacteria</taxon>
        <taxon>Pseudomonadati</taxon>
        <taxon>Bacteroidota</taxon>
        <taxon>Cytophagia</taxon>
        <taxon>Cytophagales</taxon>
        <taxon>Leadbetterellaceae</taxon>
        <taxon>Leadbetterella</taxon>
    </lineage>
</organism>
<reference evidence="10 11" key="2">
    <citation type="journal article" date="2011" name="Stand. Genomic Sci.">
        <title>Complete genome sequence of Leadbetterella byssophila type strain (4M15).</title>
        <authorList>
            <person name="Abt B."/>
            <person name="Teshima H."/>
            <person name="Lucas S."/>
            <person name="Lapidus A."/>
            <person name="Del Rio T.G."/>
            <person name="Nolan M."/>
            <person name="Tice H."/>
            <person name="Cheng J.F."/>
            <person name="Pitluck S."/>
            <person name="Liolios K."/>
            <person name="Pagani I."/>
            <person name="Ivanova N."/>
            <person name="Mavromatis K."/>
            <person name="Pati A."/>
            <person name="Tapia R."/>
            <person name="Han C."/>
            <person name="Goodwin L."/>
            <person name="Chen A."/>
            <person name="Palaniappan K."/>
            <person name="Land M."/>
            <person name="Hauser L."/>
            <person name="Chang Y.J."/>
            <person name="Jeffries C.D."/>
            <person name="Rohde M."/>
            <person name="Goker M."/>
            <person name="Tindall B.J."/>
            <person name="Detter J.C."/>
            <person name="Woyke T."/>
            <person name="Bristow J."/>
            <person name="Eisen J.A."/>
            <person name="Markowitz V."/>
            <person name="Hugenholtz P."/>
            <person name="Klenk H.P."/>
            <person name="Kyrpides N.C."/>
        </authorList>
    </citation>
    <scope>NUCLEOTIDE SEQUENCE [LARGE SCALE GENOMIC DNA]</scope>
    <source>
        <strain evidence="11">DSM 17132 / JCM 16389 / KACC 11308 / NBRC 106382 / 4M15</strain>
    </source>
</reference>
<reference key="1">
    <citation type="submission" date="2010-11" db="EMBL/GenBank/DDBJ databases">
        <title>The complete genome of Leadbetterella byssophila DSM 17132.</title>
        <authorList>
            <consortium name="US DOE Joint Genome Institute (JGI-PGF)"/>
            <person name="Lucas S."/>
            <person name="Copeland A."/>
            <person name="Lapidus A."/>
            <person name="Glavina del Rio T."/>
            <person name="Dalin E."/>
            <person name="Tice H."/>
            <person name="Bruce D."/>
            <person name="Goodwin L."/>
            <person name="Pitluck S."/>
            <person name="Kyrpides N."/>
            <person name="Mavromatis K."/>
            <person name="Ivanova N."/>
            <person name="Teshima H."/>
            <person name="Brettin T."/>
            <person name="Detter J.C."/>
            <person name="Han C."/>
            <person name="Tapia R."/>
            <person name="Land M."/>
            <person name="Hauser L."/>
            <person name="Markowitz V."/>
            <person name="Cheng J.-F."/>
            <person name="Hugenholtz P."/>
            <person name="Woyke T."/>
            <person name="Wu D."/>
            <person name="Tindall B."/>
            <person name="Pomrenke H.G."/>
            <person name="Brambilla E."/>
            <person name="Klenk H.-P."/>
            <person name="Eisen J.A."/>
        </authorList>
    </citation>
    <scope>NUCLEOTIDE SEQUENCE [LARGE SCALE GENOMIC DNA]</scope>
    <source>
        <strain>DSM 17132</strain>
    </source>
</reference>
<dbReference type="InterPro" id="IPR036935">
    <property type="entry name" value="Ribosomal_bL9_N_sf"/>
</dbReference>
<dbReference type="HOGENOM" id="CLU_078938_3_0_10"/>
<name>E4RTX2_LEAB4</name>
<dbReference type="GO" id="GO:1990904">
    <property type="term" value="C:ribonucleoprotein complex"/>
    <property type="evidence" value="ECO:0007669"/>
    <property type="project" value="UniProtKB-KW"/>
</dbReference>
<dbReference type="GO" id="GO:0006412">
    <property type="term" value="P:translation"/>
    <property type="evidence" value="ECO:0007669"/>
    <property type="project" value="UniProtKB-UniRule"/>
</dbReference>
<dbReference type="EMBL" id="CP002305">
    <property type="protein sequence ID" value="ADQ18680.1"/>
    <property type="molecule type" value="Genomic_DNA"/>
</dbReference>
<keyword evidence="8" id="KW-0175">Coiled coil</keyword>
<dbReference type="AlphaFoldDB" id="E4RTX2"/>
<dbReference type="OrthoDB" id="9788336at2"/>
<evidence type="ECO:0000313" key="10">
    <source>
        <dbReference type="EMBL" id="ADQ18680.1"/>
    </source>
</evidence>
<dbReference type="GO" id="GO:0005840">
    <property type="term" value="C:ribosome"/>
    <property type="evidence" value="ECO:0007669"/>
    <property type="project" value="UniProtKB-KW"/>
</dbReference>
<dbReference type="STRING" id="649349.Lbys_3018"/>
<evidence type="ECO:0000259" key="9">
    <source>
        <dbReference type="PROSITE" id="PS00651"/>
    </source>
</evidence>
<accession>E4RTX2</accession>
<evidence type="ECO:0000256" key="1">
    <source>
        <dbReference type="ARBA" id="ARBA00010605"/>
    </source>
</evidence>
<evidence type="ECO:0000256" key="5">
    <source>
        <dbReference type="ARBA" id="ARBA00023274"/>
    </source>
</evidence>
<protein>
    <recommendedName>
        <fullName evidence="6 7">Large ribosomal subunit protein bL9</fullName>
    </recommendedName>
</protein>
<proteinExistence type="inferred from homology"/>
<dbReference type="Gene3D" id="3.40.5.10">
    <property type="entry name" value="Ribosomal protein L9, N-terminal domain"/>
    <property type="match status" value="1"/>
</dbReference>
<keyword evidence="3 7" id="KW-0694">RNA-binding</keyword>
<dbReference type="Proteomes" id="UP000007435">
    <property type="component" value="Chromosome"/>
</dbReference>
<dbReference type="InterPro" id="IPR020594">
    <property type="entry name" value="Ribosomal_bL9_bac/chp"/>
</dbReference>
<keyword evidence="11" id="KW-1185">Reference proteome</keyword>
<dbReference type="HAMAP" id="MF_00503">
    <property type="entry name" value="Ribosomal_bL9"/>
    <property type="match status" value="1"/>
</dbReference>
<dbReference type="PANTHER" id="PTHR21368">
    <property type="entry name" value="50S RIBOSOMAL PROTEIN L9"/>
    <property type="match status" value="1"/>
</dbReference>
<dbReference type="InterPro" id="IPR020070">
    <property type="entry name" value="Ribosomal_bL9_N"/>
</dbReference>
<dbReference type="NCBIfam" id="TIGR00158">
    <property type="entry name" value="L9"/>
    <property type="match status" value="1"/>
</dbReference>
<gene>
    <name evidence="7" type="primary">rplI</name>
    <name evidence="10" type="ordered locus">Lbys_3018</name>
</gene>
<dbReference type="SUPFAM" id="SSF55658">
    <property type="entry name" value="L9 N-domain-like"/>
    <property type="match status" value="1"/>
</dbReference>
<dbReference type="InterPro" id="IPR036791">
    <property type="entry name" value="Ribosomal_bL9_C_sf"/>
</dbReference>
<dbReference type="InterPro" id="IPR020069">
    <property type="entry name" value="Ribosomal_bL9_C"/>
</dbReference>
<evidence type="ECO:0000256" key="4">
    <source>
        <dbReference type="ARBA" id="ARBA00022980"/>
    </source>
</evidence>
<dbReference type="RefSeq" id="WP_013409712.1">
    <property type="nucleotide sequence ID" value="NC_014655.1"/>
</dbReference>
<dbReference type="KEGG" id="lby:Lbys_3018"/>
<dbReference type="Pfam" id="PF01281">
    <property type="entry name" value="Ribosomal_L9_N"/>
    <property type="match status" value="1"/>
</dbReference>
<dbReference type="GO" id="GO:0019843">
    <property type="term" value="F:rRNA binding"/>
    <property type="evidence" value="ECO:0007669"/>
    <property type="project" value="UniProtKB-UniRule"/>
</dbReference>
<dbReference type="Pfam" id="PF03948">
    <property type="entry name" value="Ribosomal_L9_C"/>
    <property type="match status" value="1"/>
</dbReference>
<evidence type="ECO:0000256" key="7">
    <source>
        <dbReference type="HAMAP-Rule" id="MF_00503"/>
    </source>
</evidence>
<keyword evidence="5 7" id="KW-0687">Ribonucleoprotein</keyword>
<comment type="similarity">
    <text evidence="1 7">Belongs to the bacterial ribosomal protein bL9 family.</text>
</comment>
<keyword evidence="4 7" id="KW-0689">Ribosomal protein</keyword>
<comment type="function">
    <text evidence="7">Binds to the 23S rRNA.</text>
</comment>
<evidence type="ECO:0000256" key="2">
    <source>
        <dbReference type="ARBA" id="ARBA00022730"/>
    </source>
</evidence>
<evidence type="ECO:0000256" key="3">
    <source>
        <dbReference type="ARBA" id="ARBA00022884"/>
    </source>
</evidence>
<evidence type="ECO:0000313" key="11">
    <source>
        <dbReference type="Proteomes" id="UP000007435"/>
    </source>
</evidence>